<dbReference type="SMART" id="SM00388">
    <property type="entry name" value="HisKA"/>
    <property type="match status" value="1"/>
</dbReference>
<dbReference type="Gene3D" id="1.20.58.920">
    <property type="match status" value="1"/>
</dbReference>
<dbReference type="SMART" id="SM00387">
    <property type="entry name" value="HATPase_c"/>
    <property type="match status" value="1"/>
</dbReference>
<accession>A0ABT2Z655</accession>
<keyword evidence="23" id="KW-1185">Reference proteome</keyword>
<gene>
    <name evidence="22" type="ORF">OE647_18095</name>
</gene>
<dbReference type="Pfam" id="PF01627">
    <property type="entry name" value="Hpt"/>
    <property type="match status" value="1"/>
</dbReference>
<feature type="domain" description="HAMP" evidence="20">
    <location>
        <begin position="364"/>
        <end position="416"/>
    </location>
</feature>
<dbReference type="GO" id="GO:0005524">
    <property type="term" value="F:ATP binding"/>
    <property type="evidence" value="ECO:0007669"/>
    <property type="project" value="UniProtKB-KW"/>
</dbReference>
<evidence type="ECO:0000256" key="5">
    <source>
        <dbReference type="ARBA" id="ARBA00022553"/>
    </source>
</evidence>
<dbReference type="Pfam" id="PF02518">
    <property type="entry name" value="HATPase_c"/>
    <property type="match status" value="1"/>
</dbReference>
<dbReference type="InterPro" id="IPR004358">
    <property type="entry name" value="Sig_transdc_His_kin-like_C"/>
</dbReference>
<comment type="caution">
    <text evidence="22">The sequence shown here is derived from an EMBL/GenBank/DDBJ whole genome shotgun (WGS) entry which is preliminary data.</text>
</comment>
<evidence type="ECO:0000256" key="9">
    <source>
        <dbReference type="ARBA" id="ARBA00022777"/>
    </source>
</evidence>
<dbReference type="InterPro" id="IPR036890">
    <property type="entry name" value="HATPase_C_sf"/>
</dbReference>
<dbReference type="CDD" id="cd17546">
    <property type="entry name" value="REC_hyHK_CKI1_RcsC-like"/>
    <property type="match status" value="1"/>
</dbReference>
<evidence type="ECO:0000256" key="14">
    <source>
        <dbReference type="PROSITE-ProRule" id="PRU00110"/>
    </source>
</evidence>
<dbReference type="PRINTS" id="PR00344">
    <property type="entry name" value="BCTRLSENSOR"/>
</dbReference>
<dbReference type="InterPro" id="IPR005467">
    <property type="entry name" value="His_kinase_dom"/>
</dbReference>
<comment type="catalytic activity">
    <reaction evidence="1">
        <text>ATP + protein L-histidine = ADP + protein N-phospho-L-histidine.</text>
        <dbReference type="EC" id="2.7.13.3"/>
    </reaction>
</comment>
<dbReference type="Gene3D" id="3.40.50.2300">
    <property type="match status" value="1"/>
</dbReference>
<keyword evidence="4" id="KW-1003">Cell membrane</keyword>
<name>A0ABT2Z655_9RHOB</name>
<evidence type="ECO:0000256" key="16">
    <source>
        <dbReference type="SAM" id="Coils"/>
    </source>
</evidence>
<dbReference type="EC" id="2.7.13.3" evidence="3"/>
<evidence type="ECO:0000256" key="1">
    <source>
        <dbReference type="ARBA" id="ARBA00000085"/>
    </source>
</evidence>
<reference evidence="22 23" key="1">
    <citation type="submission" date="2022-10" db="EMBL/GenBank/DDBJ databases">
        <title>Defluviimonas sp. nov., isolated from ocean surface water.</title>
        <authorList>
            <person name="He W."/>
            <person name="Wang L."/>
            <person name="Zhang D.-F."/>
        </authorList>
    </citation>
    <scope>NUCLEOTIDE SEQUENCE [LARGE SCALE GENOMIC DNA]</scope>
    <source>
        <strain evidence="22 23">WL0075</strain>
    </source>
</reference>
<dbReference type="CDD" id="cd00082">
    <property type="entry name" value="HisKA"/>
    <property type="match status" value="1"/>
</dbReference>
<dbReference type="InterPro" id="IPR001789">
    <property type="entry name" value="Sig_transdc_resp-reg_receiver"/>
</dbReference>
<dbReference type="Gene3D" id="3.30.565.10">
    <property type="entry name" value="Histidine kinase-like ATPase, C-terminal domain"/>
    <property type="match status" value="1"/>
</dbReference>
<evidence type="ECO:0000259" key="20">
    <source>
        <dbReference type="PROSITE" id="PS50885"/>
    </source>
</evidence>
<organism evidence="22 23">
    <name type="scientific">Albidovulum sediminicola</name>
    <dbReference type="NCBI Taxonomy" id="2984331"/>
    <lineage>
        <taxon>Bacteria</taxon>
        <taxon>Pseudomonadati</taxon>
        <taxon>Pseudomonadota</taxon>
        <taxon>Alphaproteobacteria</taxon>
        <taxon>Rhodobacterales</taxon>
        <taxon>Paracoccaceae</taxon>
        <taxon>Albidovulum</taxon>
    </lineage>
</organism>
<dbReference type="InterPro" id="IPR003661">
    <property type="entry name" value="HisK_dim/P_dom"/>
</dbReference>
<dbReference type="CDD" id="cd16922">
    <property type="entry name" value="HATPase_EvgS-ArcB-TorS-like"/>
    <property type="match status" value="1"/>
</dbReference>
<evidence type="ECO:0000256" key="7">
    <source>
        <dbReference type="ARBA" id="ARBA00022692"/>
    </source>
</evidence>
<dbReference type="PROSITE" id="PS50885">
    <property type="entry name" value="HAMP"/>
    <property type="match status" value="1"/>
</dbReference>
<protein>
    <recommendedName>
        <fullName evidence="3">histidine kinase</fullName>
        <ecNumber evidence="3">2.7.13.3</ecNumber>
    </recommendedName>
</protein>
<dbReference type="SMART" id="SM00448">
    <property type="entry name" value="REC"/>
    <property type="match status" value="1"/>
</dbReference>
<dbReference type="SMART" id="SM00073">
    <property type="entry name" value="HPT"/>
    <property type="match status" value="1"/>
</dbReference>
<dbReference type="InterPro" id="IPR036641">
    <property type="entry name" value="HPT_dom_sf"/>
</dbReference>
<evidence type="ECO:0000259" key="19">
    <source>
        <dbReference type="PROSITE" id="PS50110"/>
    </source>
</evidence>
<comment type="subcellular location">
    <subcellularLocation>
        <location evidence="2">Cell membrane</location>
        <topology evidence="2">Multi-pass membrane protein</topology>
    </subcellularLocation>
</comment>
<dbReference type="CDD" id="cd16172">
    <property type="entry name" value="TorS_sensor_domain"/>
    <property type="match status" value="1"/>
</dbReference>
<dbReference type="InterPro" id="IPR011006">
    <property type="entry name" value="CheY-like_superfamily"/>
</dbReference>
<evidence type="ECO:0000256" key="15">
    <source>
        <dbReference type="PROSITE-ProRule" id="PRU00169"/>
    </source>
</evidence>
<dbReference type="CDD" id="cd00088">
    <property type="entry name" value="HPT"/>
    <property type="match status" value="1"/>
</dbReference>
<evidence type="ECO:0000313" key="22">
    <source>
        <dbReference type="EMBL" id="MCV2866625.1"/>
    </source>
</evidence>
<keyword evidence="7 17" id="KW-0812">Transmembrane</keyword>
<evidence type="ECO:0000256" key="10">
    <source>
        <dbReference type="ARBA" id="ARBA00022840"/>
    </source>
</evidence>
<keyword evidence="13 17" id="KW-0472">Membrane</keyword>
<dbReference type="PANTHER" id="PTHR45339">
    <property type="entry name" value="HYBRID SIGNAL TRANSDUCTION HISTIDINE KINASE J"/>
    <property type="match status" value="1"/>
</dbReference>
<evidence type="ECO:0000256" key="2">
    <source>
        <dbReference type="ARBA" id="ARBA00004651"/>
    </source>
</evidence>
<feature type="transmembrane region" description="Helical" evidence="17">
    <location>
        <begin position="344"/>
        <end position="362"/>
    </location>
</feature>
<keyword evidence="8" id="KW-0547">Nucleotide-binding</keyword>
<dbReference type="InterPro" id="IPR008207">
    <property type="entry name" value="Sig_transdc_His_kin_Hpt_dom"/>
</dbReference>
<dbReference type="PANTHER" id="PTHR45339:SF1">
    <property type="entry name" value="HYBRID SIGNAL TRANSDUCTION HISTIDINE KINASE J"/>
    <property type="match status" value="1"/>
</dbReference>
<evidence type="ECO:0000256" key="17">
    <source>
        <dbReference type="SAM" id="Phobius"/>
    </source>
</evidence>
<dbReference type="EMBL" id="JAOWLA010000022">
    <property type="protein sequence ID" value="MCV2866625.1"/>
    <property type="molecule type" value="Genomic_DNA"/>
</dbReference>
<dbReference type="Gene3D" id="6.10.340.10">
    <property type="match status" value="1"/>
</dbReference>
<dbReference type="InterPro" id="IPR036097">
    <property type="entry name" value="HisK_dim/P_sf"/>
</dbReference>
<evidence type="ECO:0000256" key="6">
    <source>
        <dbReference type="ARBA" id="ARBA00022679"/>
    </source>
</evidence>
<dbReference type="SMART" id="SM00304">
    <property type="entry name" value="HAMP"/>
    <property type="match status" value="1"/>
</dbReference>
<dbReference type="Pfam" id="PF00072">
    <property type="entry name" value="Response_reg"/>
    <property type="match status" value="1"/>
</dbReference>
<evidence type="ECO:0000256" key="8">
    <source>
        <dbReference type="ARBA" id="ARBA00022741"/>
    </source>
</evidence>
<dbReference type="InterPro" id="IPR037952">
    <property type="entry name" value="Sensor_TorS"/>
</dbReference>
<evidence type="ECO:0000259" key="18">
    <source>
        <dbReference type="PROSITE" id="PS50109"/>
    </source>
</evidence>
<evidence type="ECO:0000259" key="21">
    <source>
        <dbReference type="PROSITE" id="PS50894"/>
    </source>
</evidence>
<dbReference type="RefSeq" id="WP_263723160.1">
    <property type="nucleotide sequence ID" value="NZ_JAOWLA010000022.1"/>
</dbReference>
<dbReference type="SUPFAM" id="SSF55874">
    <property type="entry name" value="ATPase domain of HSP90 chaperone/DNA topoisomerase II/histidine kinase"/>
    <property type="match status" value="1"/>
</dbReference>
<dbReference type="SUPFAM" id="SSF47226">
    <property type="entry name" value="Histidine-containing phosphotransfer domain, HPT domain"/>
    <property type="match status" value="1"/>
</dbReference>
<evidence type="ECO:0000256" key="11">
    <source>
        <dbReference type="ARBA" id="ARBA00022989"/>
    </source>
</evidence>
<dbReference type="InterPro" id="IPR038188">
    <property type="entry name" value="TorS_sensor_sf"/>
</dbReference>
<keyword evidence="10 22" id="KW-0067">ATP-binding</keyword>
<dbReference type="Gene3D" id="1.10.287.130">
    <property type="match status" value="1"/>
</dbReference>
<feature type="modified residue" description="Phosphohistidine" evidence="14">
    <location>
        <position position="908"/>
    </location>
</feature>
<dbReference type="Pfam" id="PF00672">
    <property type="entry name" value="HAMP"/>
    <property type="match status" value="1"/>
</dbReference>
<dbReference type="PROSITE" id="PS50110">
    <property type="entry name" value="RESPONSE_REGULATORY"/>
    <property type="match status" value="1"/>
</dbReference>
<dbReference type="InterPro" id="IPR014302">
    <property type="entry name" value="Sig_transdc_His_kinase_TorS"/>
</dbReference>
<dbReference type="InterPro" id="IPR003660">
    <property type="entry name" value="HAMP_dom"/>
</dbReference>
<dbReference type="InterPro" id="IPR003594">
    <property type="entry name" value="HATPase_dom"/>
</dbReference>
<evidence type="ECO:0000313" key="23">
    <source>
        <dbReference type="Proteomes" id="UP001652503"/>
    </source>
</evidence>
<proteinExistence type="predicted"/>
<evidence type="ECO:0000256" key="13">
    <source>
        <dbReference type="ARBA" id="ARBA00023136"/>
    </source>
</evidence>
<feature type="coiled-coil region" evidence="16">
    <location>
        <begin position="410"/>
        <end position="445"/>
    </location>
</feature>
<dbReference type="SUPFAM" id="SSF52172">
    <property type="entry name" value="CheY-like"/>
    <property type="match status" value="1"/>
</dbReference>
<evidence type="ECO:0000256" key="4">
    <source>
        <dbReference type="ARBA" id="ARBA00022475"/>
    </source>
</evidence>
<feature type="domain" description="Response regulatory" evidence="19">
    <location>
        <begin position="717"/>
        <end position="835"/>
    </location>
</feature>
<dbReference type="Pfam" id="PF00512">
    <property type="entry name" value="HisKA"/>
    <property type="match status" value="1"/>
</dbReference>
<dbReference type="PROSITE" id="PS50894">
    <property type="entry name" value="HPT"/>
    <property type="match status" value="1"/>
</dbReference>
<dbReference type="PIRSF" id="PIRSF036437">
    <property type="entry name" value="HK_TorS"/>
    <property type="match status" value="1"/>
</dbReference>
<feature type="domain" description="Histidine kinase" evidence="18">
    <location>
        <begin position="473"/>
        <end position="694"/>
    </location>
</feature>
<dbReference type="PROSITE" id="PS50109">
    <property type="entry name" value="HIS_KIN"/>
    <property type="match status" value="1"/>
</dbReference>
<dbReference type="SUPFAM" id="SSF47384">
    <property type="entry name" value="Homodimeric domain of signal transducing histidine kinase"/>
    <property type="match status" value="1"/>
</dbReference>
<dbReference type="Proteomes" id="UP001652503">
    <property type="component" value="Unassembled WGS sequence"/>
</dbReference>
<keyword evidence="6" id="KW-0808">Transferase</keyword>
<dbReference type="Gene3D" id="1.20.120.160">
    <property type="entry name" value="HPT domain"/>
    <property type="match status" value="1"/>
</dbReference>
<feature type="modified residue" description="4-aspartylphosphate" evidence="15">
    <location>
        <position position="766"/>
    </location>
</feature>
<evidence type="ECO:0000256" key="3">
    <source>
        <dbReference type="ARBA" id="ARBA00012438"/>
    </source>
</evidence>
<dbReference type="Pfam" id="PF21689">
    <property type="entry name" value="TorS_sensor_domain"/>
    <property type="match status" value="1"/>
</dbReference>
<keyword evidence="5 15" id="KW-0597">Phosphoprotein</keyword>
<sequence length="976" mass="105089">MRVTSLGRRLLLAFLAIAGLPALTGALGWFELRDVAEGQSEVFESTIPALAEMQRFAVESARIVAVAPELAAVTVEDDRRDRAAYLHGQVEALKQRLERYVEANGAGTGDLARAIDGVQGNIAVLDELVRNRIALSAHRDLGLQEALAATTQLLDMADTLVANAQMGTSAVISNLYELDGAGTVRDERLDTLDKLIEVDLFQLGLMFELRSLTAEVGLSLNQIPGIADHEGLAEMRDRVQVQTDIMQRRIAAIRDPGRAEQAQTLLATIRKLTVTGHPQDSIIAASDAILDLRKRIAAGQADIRLSTATLGLAAEVLARRSQQGAVSAMFEVMTAMRNMQQRNTWASGLALIMSVAILWFYIRGNISRRIDLLSAQMAKLAAGRLDRAVVPTGRDEIAGMERAVEIFRKQAIANRELEAARRRNEEELRRHRSELQALVAEQTDKLRGEVAAHAEARAKAETADRSKSEFLAMMSHEIRTPMNGLLGMLRNLRLDGLDKTQRSQLGAARSSGESLLTILNDILDYSKFQSGEIVEDISTFSVGEMLRGIVGVLRPSAQEKGIALWLDVAGDVPDILRGDAGKLRQILFNLASNALKFTQEGEIVLRLRQVGTQGARVRLAFEVSDTGKGIAPDARQRIFDAFEQEDSQTARQYGGTGLGLAISRKFADVIGGQLSVESTPNVGSIFTLRVAFPIGDAQDLEVAAQDWRPAAAEHALRALVVEDHQINQMVAQSYLERMGHTAECVASGEEALERLREGRFDLVLMDVNLPGISGVEATRRIRSSDEPGLRDIPVIGISAHVQRDQIDAHLAAGMTCFVAKPVSPERLAAAIASVAEGQGPSVFLSPRDGDWQPSDEGAGPLASAVSDLGGARALAVAELFLDTLEVDLERLRVAVGARDLDRVVALAHRMKGAAGNFELPDLVACLQQIETQARDGEGATLGDELERLEPLAAGAAAALAAASAGLGPQGATGAVR</sequence>
<feature type="domain" description="HPt" evidence="21">
    <location>
        <begin position="869"/>
        <end position="962"/>
    </location>
</feature>
<keyword evidence="9" id="KW-0418">Kinase</keyword>
<evidence type="ECO:0000256" key="12">
    <source>
        <dbReference type="ARBA" id="ARBA00023012"/>
    </source>
</evidence>
<keyword evidence="12" id="KW-0902">Two-component regulatory system</keyword>
<keyword evidence="16" id="KW-0175">Coiled coil</keyword>
<keyword evidence="11 17" id="KW-1133">Transmembrane helix</keyword>